<dbReference type="InterPro" id="IPR027417">
    <property type="entry name" value="P-loop_NTPase"/>
</dbReference>
<dbReference type="Gene3D" id="3.40.50.300">
    <property type="entry name" value="P-loop containing nucleotide triphosphate hydrolases"/>
    <property type="match status" value="1"/>
</dbReference>
<evidence type="ECO:0000256" key="2">
    <source>
        <dbReference type="SAM" id="Phobius"/>
    </source>
</evidence>
<dbReference type="Pfam" id="PF24883">
    <property type="entry name" value="NPHP3_N"/>
    <property type="match status" value="1"/>
</dbReference>
<dbReference type="Proteomes" id="UP000054549">
    <property type="component" value="Unassembled WGS sequence"/>
</dbReference>
<keyword evidence="2" id="KW-1133">Transmembrane helix</keyword>
<dbReference type="OrthoDB" id="2683869at2759"/>
<dbReference type="HOGENOM" id="CLU_000288_6_18_1"/>
<name>A0A0C2XEJ1_AMAMK</name>
<feature type="domain" description="Nephrocystin 3-like N-terminal" evidence="3">
    <location>
        <begin position="88"/>
        <end position="235"/>
    </location>
</feature>
<dbReference type="InParanoid" id="A0A0C2XEJ1"/>
<keyword evidence="1" id="KW-0677">Repeat</keyword>
<accession>A0A0C2XEJ1</accession>
<dbReference type="SUPFAM" id="SSF52540">
    <property type="entry name" value="P-loop containing nucleoside triphosphate hydrolases"/>
    <property type="match status" value="1"/>
</dbReference>
<reference evidence="4 5" key="1">
    <citation type="submission" date="2014-04" db="EMBL/GenBank/DDBJ databases">
        <title>Evolutionary Origins and Diversification of the Mycorrhizal Mutualists.</title>
        <authorList>
            <consortium name="DOE Joint Genome Institute"/>
            <consortium name="Mycorrhizal Genomics Consortium"/>
            <person name="Kohler A."/>
            <person name="Kuo A."/>
            <person name="Nagy L.G."/>
            <person name="Floudas D."/>
            <person name="Copeland A."/>
            <person name="Barry K.W."/>
            <person name="Cichocki N."/>
            <person name="Veneault-Fourrey C."/>
            <person name="LaButti K."/>
            <person name="Lindquist E.A."/>
            <person name="Lipzen A."/>
            <person name="Lundell T."/>
            <person name="Morin E."/>
            <person name="Murat C."/>
            <person name="Riley R."/>
            <person name="Ohm R."/>
            <person name="Sun H."/>
            <person name="Tunlid A."/>
            <person name="Henrissat B."/>
            <person name="Grigoriev I.V."/>
            <person name="Hibbett D.S."/>
            <person name="Martin F."/>
        </authorList>
    </citation>
    <scope>NUCLEOTIDE SEQUENCE [LARGE SCALE GENOMIC DNA]</scope>
    <source>
        <strain evidence="4 5">Koide BX008</strain>
    </source>
</reference>
<keyword evidence="2" id="KW-0472">Membrane</keyword>
<organism evidence="4 5">
    <name type="scientific">Amanita muscaria (strain Koide BX008)</name>
    <dbReference type="NCBI Taxonomy" id="946122"/>
    <lineage>
        <taxon>Eukaryota</taxon>
        <taxon>Fungi</taxon>
        <taxon>Dikarya</taxon>
        <taxon>Basidiomycota</taxon>
        <taxon>Agaricomycotina</taxon>
        <taxon>Agaricomycetes</taxon>
        <taxon>Agaricomycetidae</taxon>
        <taxon>Agaricales</taxon>
        <taxon>Pluteineae</taxon>
        <taxon>Amanitaceae</taxon>
        <taxon>Amanita</taxon>
    </lineage>
</organism>
<evidence type="ECO:0000313" key="5">
    <source>
        <dbReference type="Proteomes" id="UP000054549"/>
    </source>
</evidence>
<dbReference type="AlphaFoldDB" id="A0A0C2XEJ1"/>
<proteinExistence type="predicted"/>
<evidence type="ECO:0000259" key="3">
    <source>
        <dbReference type="Pfam" id="PF24883"/>
    </source>
</evidence>
<protein>
    <recommendedName>
        <fullName evidence="3">Nephrocystin 3-like N-terminal domain-containing protein</fullName>
    </recommendedName>
</protein>
<evidence type="ECO:0000256" key="1">
    <source>
        <dbReference type="ARBA" id="ARBA00022737"/>
    </source>
</evidence>
<feature type="transmembrane region" description="Helical" evidence="2">
    <location>
        <begin position="624"/>
        <end position="647"/>
    </location>
</feature>
<dbReference type="PANTHER" id="PTHR10039">
    <property type="entry name" value="AMELOGENIN"/>
    <property type="match status" value="1"/>
</dbReference>
<keyword evidence="5" id="KW-1185">Reference proteome</keyword>
<dbReference type="EMBL" id="KN818232">
    <property type="protein sequence ID" value="KIL67248.1"/>
    <property type="molecule type" value="Genomic_DNA"/>
</dbReference>
<feature type="transmembrane region" description="Helical" evidence="2">
    <location>
        <begin position="659"/>
        <end position="686"/>
    </location>
</feature>
<keyword evidence="2" id="KW-0812">Transmembrane</keyword>
<gene>
    <name evidence="4" type="ORF">M378DRAFT_102403</name>
</gene>
<sequence length="687" mass="78261">MLSSAFGASPAQLLQSGNNSGIIGDSANSWNISNITPLEDEEAQLDGLLDGYISDDAIHNYSSPECYPDTRTTVRNEIGWRVDESRFQKSPLLWLNGPAGVGKSVIAKTISEFHDKVVATFFFSTSSDRSATMLLPTLARQLARSIPDTRKYIIASLNHNPLLLMSEVEEQFDHLILQPLKSITTLESCRPGISRPVMVIDGVNECTNERMLGRFLRALVHAGKRGMPVRFLICSQQEPWIRAILGTDDVNTTANEQELRFPSLLERVSYFVRSPFPEYPSRTDLHTPIQRSRGFTKFLQDVWELYRPIIIGVNIPSPSDTSDEHSDTLDKICHHRVISSIQIGFSEECKNDIARYLTDKFKAIYPGDGTNPWFRPSDISNLVEVSCGQFLYASTIVRLLEYPNYHSNYHSEDILDMARRTSLPTPDFDNMYKAILERAMRERLDSQTEWRFVMDSLAILVFFAGNAHFFTVPKSFPVIESLLGLKRGELTTKLSMMHSVLKIVPGESVQVHHRSFLEYLQDQKRSGKYYISYSAAIRRVLILMVRTGLRYNIFQDNDSGRLYIQDMIVAYHGNFFGRSRFSNVLILLHYLIHLRMRESLILVFDRHIPLALSVPPVCRLIIRFLLGFLGTFIISLTTYLLFLGLSINIPFFDPFLHPFFVATGGFFVPSRLLFILLVSLTLILLVE</sequence>
<evidence type="ECO:0000313" key="4">
    <source>
        <dbReference type="EMBL" id="KIL67248.1"/>
    </source>
</evidence>
<dbReference type="InterPro" id="IPR056884">
    <property type="entry name" value="NPHP3-like_N"/>
</dbReference>